<evidence type="ECO:0000256" key="2">
    <source>
        <dbReference type="ARBA" id="ARBA00023015"/>
    </source>
</evidence>
<dbReference type="PANTHER" id="PTHR30419">
    <property type="entry name" value="HTH-TYPE TRANSCRIPTIONAL REGULATOR YBHD"/>
    <property type="match status" value="1"/>
</dbReference>
<dbReference type="Pfam" id="PF00126">
    <property type="entry name" value="HTH_1"/>
    <property type="match status" value="1"/>
</dbReference>
<dbReference type="InterPro" id="IPR005119">
    <property type="entry name" value="LysR_subst-bd"/>
</dbReference>
<keyword evidence="3 6" id="KW-0238">DNA-binding</keyword>
<evidence type="ECO:0000256" key="4">
    <source>
        <dbReference type="ARBA" id="ARBA00023163"/>
    </source>
</evidence>
<dbReference type="OrthoDB" id="8587114at2"/>
<evidence type="ECO:0000256" key="3">
    <source>
        <dbReference type="ARBA" id="ARBA00023125"/>
    </source>
</evidence>
<proteinExistence type="inferred from homology"/>
<dbReference type="FunFam" id="1.10.10.10:FF:000001">
    <property type="entry name" value="LysR family transcriptional regulator"/>
    <property type="match status" value="1"/>
</dbReference>
<reference evidence="6 7" key="1">
    <citation type="submission" date="2016-11" db="EMBL/GenBank/DDBJ databases">
        <authorList>
            <person name="Jaros S."/>
            <person name="Januszkiewicz K."/>
            <person name="Wedrychowicz H."/>
        </authorList>
    </citation>
    <scope>NUCLEOTIDE SEQUENCE [LARGE SCALE GENOMIC DNA]</scope>
    <source>
        <strain evidence="6 7">CGMCC 1.10190</strain>
    </source>
</reference>
<dbReference type="SUPFAM" id="SSF53850">
    <property type="entry name" value="Periplasmic binding protein-like II"/>
    <property type="match status" value="1"/>
</dbReference>
<keyword evidence="2" id="KW-0805">Transcription regulation</keyword>
<evidence type="ECO:0000256" key="1">
    <source>
        <dbReference type="ARBA" id="ARBA00009437"/>
    </source>
</evidence>
<dbReference type="GO" id="GO:0003700">
    <property type="term" value="F:DNA-binding transcription factor activity"/>
    <property type="evidence" value="ECO:0007669"/>
    <property type="project" value="InterPro"/>
</dbReference>
<dbReference type="InterPro" id="IPR000847">
    <property type="entry name" value="LysR_HTH_N"/>
</dbReference>
<dbReference type="EMBL" id="FQXE01000003">
    <property type="protein sequence ID" value="SHH35657.1"/>
    <property type="molecule type" value="Genomic_DNA"/>
</dbReference>
<dbReference type="Proteomes" id="UP000184226">
    <property type="component" value="Unassembled WGS sequence"/>
</dbReference>
<sequence>MAFTLVQLQHFSAVARYGSFSAAARALGVAQPAISQSVAALEEDLGLRLFDRNSRKCTPTAAGLVFSAEAAQIAATIAESREKIRRFQTNKPGRIVLGLTPGISNLIGEHLLRHMRQTAPNLDVIIIEAFMSRLRGLLLEERIDCAVTYGIDDDDRAMRTWLLGHEPFCLVGLPGLFGRLRHAEPVSILEVAKFPLFLSTLSDEEGVGRLLTETAKRHGVALDVRHQVQSLSLIRRLLLRKSLATVVPIGAIIDEVCDGQLHVRHLVDTSFVYRVQFALAIHRNLGAMEKSVMDGIVAVTRSLLFDSGIWRDRKDADVHLNVERYLESAMRDARMGSRVCGGLP</sequence>
<keyword evidence="4" id="KW-0804">Transcription</keyword>
<dbReference type="STRING" id="658167.SAMN04488135_10330"/>
<dbReference type="RefSeq" id="WP_073102233.1">
    <property type="nucleotide sequence ID" value="NZ_FQXE01000003.1"/>
</dbReference>
<name>A0A1M5SAN9_9BURK</name>
<organism evidence="6 7">
    <name type="scientific">Pollutimonas bauzanensis</name>
    <dbReference type="NCBI Taxonomy" id="658167"/>
    <lineage>
        <taxon>Bacteria</taxon>
        <taxon>Pseudomonadati</taxon>
        <taxon>Pseudomonadota</taxon>
        <taxon>Betaproteobacteria</taxon>
        <taxon>Burkholderiales</taxon>
        <taxon>Alcaligenaceae</taxon>
        <taxon>Pollutimonas</taxon>
    </lineage>
</organism>
<dbReference type="PROSITE" id="PS50931">
    <property type="entry name" value="HTH_LYSR"/>
    <property type="match status" value="1"/>
</dbReference>
<dbReference type="Gene3D" id="3.40.190.10">
    <property type="entry name" value="Periplasmic binding protein-like II"/>
    <property type="match status" value="2"/>
</dbReference>
<dbReference type="InterPro" id="IPR036388">
    <property type="entry name" value="WH-like_DNA-bd_sf"/>
</dbReference>
<dbReference type="AlphaFoldDB" id="A0A1M5SAN9"/>
<comment type="similarity">
    <text evidence="1">Belongs to the LysR transcriptional regulatory family.</text>
</comment>
<feature type="domain" description="HTH lysR-type" evidence="5">
    <location>
        <begin position="3"/>
        <end position="60"/>
    </location>
</feature>
<accession>A0A1M5SAN9</accession>
<evidence type="ECO:0000313" key="6">
    <source>
        <dbReference type="EMBL" id="SHH35657.1"/>
    </source>
</evidence>
<gene>
    <name evidence="6" type="ORF">SAMN04488135_10330</name>
</gene>
<dbReference type="GO" id="GO:0003677">
    <property type="term" value="F:DNA binding"/>
    <property type="evidence" value="ECO:0007669"/>
    <property type="project" value="UniProtKB-KW"/>
</dbReference>
<dbReference type="InterPro" id="IPR050950">
    <property type="entry name" value="HTH-type_LysR_regulators"/>
</dbReference>
<protein>
    <submittedName>
        <fullName evidence="6">DNA-binding transcriptional regulator, LysR family</fullName>
    </submittedName>
</protein>
<dbReference type="Gene3D" id="1.10.10.10">
    <property type="entry name" value="Winged helix-like DNA-binding domain superfamily/Winged helix DNA-binding domain"/>
    <property type="match status" value="1"/>
</dbReference>
<dbReference type="PRINTS" id="PR00039">
    <property type="entry name" value="HTHLYSR"/>
</dbReference>
<dbReference type="SUPFAM" id="SSF46785">
    <property type="entry name" value="Winged helix' DNA-binding domain"/>
    <property type="match status" value="1"/>
</dbReference>
<evidence type="ECO:0000313" key="7">
    <source>
        <dbReference type="Proteomes" id="UP000184226"/>
    </source>
</evidence>
<dbReference type="InterPro" id="IPR036390">
    <property type="entry name" value="WH_DNA-bd_sf"/>
</dbReference>
<evidence type="ECO:0000259" key="5">
    <source>
        <dbReference type="PROSITE" id="PS50931"/>
    </source>
</evidence>
<keyword evidence="7" id="KW-1185">Reference proteome</keyword>
<dbReference type="GO" id="GO:0005829">
    <property type="term" value="C:cytosol"/>
    <property type="evidence" value="ECO:0007669"/>
    <property type="project" value="TreeGrafter"/>
</dbReference>
<dbReference type="Pfam" id="PF03466">
    <property type="entry name" value="LysR_substrate"/>
    <property type="match status" value="1"/>
</dbReference>